<dbReference type="Gramene" id="mRNA:HanXRQr2_Chr02g0078981">
    <property type="protein sequence ID" value="mRNA:HanXRQr2_Chr02g0078981"/>
    <property type="gene ID" value="HanXRQr2_Chr02g0078981"/>
</dbReference>
<reference evidence="1" key="2">
    <citation type="submission" date="2020-06" db="EMBL/GenBank/DDBJ databases">
        <title>Helianthus annuus Genome sequencing and assembly Release 2.</title>
        <authorList>
            <person name="Gouzy J."/>
            <person name="Langlade N."/>
            <person name="Munos S."/>
        </authorList>
    </citation>
    <scope>NUCLEOTIDE SEQUENCE</scope>
    <source>
        <tissue evidence="1">Leaves</tissue>
    </source>
</reference>
<comment type="caution">
    <text evidence="1">The sequence shown here is derived from an EMBL/GenBank/DDBJ whole genome shotgun (WGS) entry which is preliminary data.</text>
</comment>
<dbReference type="Proteomes" id="UP000215914">
    <property type="component" value="Unassembled WGS sequence"/>
</dbReference>
<organism evidence="1 2">
    <name type="scientific">Helianthus annuus</name>
    <name type="common">Common sunflower</name>
    <dbReference type="NCBI Taxonomy" id="4232"/>
    <lineage>
        <taxon>Eukaryota</taxon>
        <taxon>Viridiplantae</taxon>
        <taxon>Streptophyta</taxon>
        <taxon>Embryophyta</taxon>
        <taxon>Tracheophyta</taxon>
        <taxon>Spermatophyta</taxon>
        <taxon>Magnoliopsida</taxon>
        <taxon>eudicotyledons</taxon>
        <taxon>Gunneridae</taxon>
        <taxon>Pentapetalae</taxon>
        <taxon>asterids</taxon>
        <taxon>campanulids</taxon>
        <taxon>Asterales</taxon>
        <taxon>Asteraceae</taxon>
        <taxon>Asteroideae</taxon>
        <taxon>Heliantheae alliance</taxon>
        <taxon>Heliantheae</taxon>
        <taxon>Helianthus</taxon>
    </lineage>
</organism>
<name>A0A9K3P156_HELAN</name>
<reference evidence="1" key="1">
    <citation type="journal article" date="2017" name="Nature">
        <title>The sunflower genome provides insights into oil metabolism, flowering and Asterid evolution.</title>
        <authorList>
            <person name="Badouin H."/>
            <person name="Gouzy J."/>
            <person name="Grassa C.J."/>
            <person name="Murat F."/>
            <person name="Staton S.E."/>
            <person name="Cottret L."/>
            <person name="Lelandais-Briere C."/>
            <person name="Owens G.L."/>
            <person name="Carrere S."/>
            <person name="Mayjonade B."/>
            <person name="Legrand L."/>
            <person name="Gill N."/>
            <person name="Kane N.C."/>
            <person name="Bowers J.E."/>
            <person name="Hubner S."/>
            <person name="Bellec A."/>
            <person name="Berard A."/>
            <person name="Berges H."/>
            <person name="Blanchet N."/>
            <person name="Boniface M.C."/>
            <person name="Brunel D."/>
            <person name="Catrice O."/>
            <person name="Chaidir N."/>
            <person name="Claudel C."/>
            <person name="Donnadieu C."/>
            <person name="Faraut T."/>
            <person name="Fievet G."/>
            <person name="Helmstetter N."/>
            <person name="King M."/>
            <person name="Knapp S.J."/>
            <person name="Lai Z."/>
            <person name="Le Paslier M.C."/>
            <person name="Lippi Y."/>
            <person name="Lorenzon L."/>
            <person name="Mandel J.R."/>
            <person name="Marage G."/>
            <person name="Marchand G."/>
            <person name="Marquand E."/>
            <person name="Bret-Mestries E."/>
            <person name="Morien E."/>
            <person name="Nambeesan S."/>
            <person name="Nguyen T."/>
            <person name="Pegot-Espagnet P."/>
            <person name="Pouilly N."/>
            <person name="Raftis F."/>
            <person name="Sallet E."/>
            <person name="Schiex T."/>
            <person name="Thomas J."/>
            <person name="Vandecasteele C."/>
            <person name="Vares D."/>
            <person name="Vear F."/>
            <person name="Vautrin S."/>
            <person name="Crespi M."/>
            <person name="Mangin B."/>
            <person name="Burke J.M."/>
            <person name="Salse J."/>
            <person name="Munos S."/>
            <person name="Vincourt P."/>
            <person name="Rieseberg L.H."/>
            <person name="Langlade N.B."/>
        </authorList>
    </citation>
    <scope>NUCLEOTIDE SEQUENCE</scope>
    <source>
        <tissue evidence="1">Leaves</tissue>
    </source>
</reference>
<evidence type="ECO:0000313" key="2">
    <source>
        <dbReference type="Proteomes" id="UP000215914"/>
    </source>
</evidence>
<dbReference type="EMBL" id="MNCJ02000317">
    <property type="protein sequence ID" value="KAF5819560.1"/>
    <property type="molecule type" value="Genomic_DNA"/>
</dbReference>
<accession>A0A9K3P156</accession>
<evidence type="ECO:0000313" key="1">
    <source>
        <dbReference type="EMBL" id="KAF5819560.1"/>
    </source>
</evidence>
<keyword evidence="2" id="KW-1185">Reference proteome</keyword>
<proteinExistence type="predicted"/>
<sequence>MCIQLGIKFGIKLGEKLGRVILTSEFVLDTLFWDIGLNNRK</sequence>
<protein>
    <submittedName>
        <fullName evidence="1">Uncharacterized protein</fullName>
    </submittedName>
</protein>
<gene>
    <name evidence="1" type="ORF">HanXRQr2_Chr02g0078981</name>
</gene>
<dbReference type="AlphaFoldDB" id="A0A9K3P156"/>